<comment type="caution">
    <text evidence="2">The sequence shown here is derived from an EMBL/GenBank/DDBJ whole genome shotgun (WGS) entry which is preliminary data.</text>
</comment>
<reference evidence="2" key="2">
    <citation type="journal article" date="2020" name="Microorganisms">
        <title>Osmotic Adaptation and Compatible Solute Biosynthesis of Phototrophic Bacteria as Revealed from Genome Analyses.</title>
        <authorList>
            <person name="Imhoff J.F."/>
            <person name="Rahn T."/>
            <person name="Kunzel S."/>
            <person name="Keller A."/>
            <person name="Neulinger S.C."/>
        </authorList>
    </citation>
    <scope>NUCLEOTIDE SEQUENCE</scope>
    <source>
        <strain evidence="2">LMG 28126</strain>
    </source>
</reference>
<name>A0A934TLP7_9RHOB</name>
<organism evidence="2 3">
    <name type="scientific">Rhodobaculum claviforme</name>
    <dbReference type="NCBI Taxonomy" id="1549854"/>
    <lineage>
        <taxon>Bacteria</taxon>
        <taxon>Pseudomonadati</taxon>
        <taxon>Pseudomonadota</taxon>
        <taxon>Alphaproteobacteria</taxon>
        <taxon>Rhodobacterales</taxon>
        <taxon>Paracoccaceae</taxon>
        <taxon>Rhodobaculum</taxon>
    </lineage>
</organism>
<evidence type="ECO:0000256" key="1">
    <source>
        <dbReference type="SAM" id="MobiDB-lite"/>
    </source>
</evidence>
<feature type="region of interest" description="Disordered" evidence="1">
    <location>
        <begin position="1"/>
        <end position="54"/>
    </location>
</feature>
<dbReference type="Proteomes" id="UP000706333">
    <property type="component" value="Unassembled WGS sequence"/>
</dbReference>
<dbReference type="AlphaFoldDB" id="A0A934TLP7"/>
<evidence type="ECO:0000313" key="2">
    <source>
        <dbReference type="EMBL" id="MBK5927849.1"/>
    </source>
</evidence>
<protein>
    <submittedName>
        <fullName evidence="2">Uncharacterized protein</fullName>
    </submittedName>
</protein>
<accession>A0A934TLP7</accession>
<dbReference type="EMBL" id="NHSD01000276">
    <property type="protein sequence ID" value="MBK5927849.1"/>
    <property type="molecule type" value="Genomic_DNA"/>
</dbReference>
<dbReference type="RefSeq" id="WP_207186622.1">
    <property type="nucleotide sequence ID" value="NZ_NHSD01000276.1"/>
</dbReference>
<feature type="region of interest" description="Disordered" evidence="1">
    <location>
        <begin position="69"/>
        <end position="95"/>
    </location>
</feature>
<feature type="compositionally biased region" description="Basic and acidic residues" evidence="1">
    <location>
        <begin position="85"/>
        <end position="95"/>
    </location>
</feature>
<reference evidence="2" key="1">
    <citation type="submission" date="2017-05" db="EMBL/GenBank/DDBJ databases">
        <authorList>
            <person name="Imhoff J.F."/>
            <person name="Rahn T."/>
            <person name="Kuenzel S."/>
            <person name="Neulinger S.C."/>
        </authorList>
    </citation>
    <scope>NUCLEOTIDE SEQUENCE</scope>
    <source>
        <strain evidence="2">LMG 28126</strain>
    </source>
</reference>
<gene>
    <name evidence="2" type="ORF">CCR87_11000</name>
</gene>
<keyword evidence="3" id="KW-1185">Reference proteome</keyword>
<proteinExistence type="predicted"/>
<sequence>MPVQRPSLRDHASDMAAAKRSPLPLDHPAAVDAPVAHQDLPEDVRRQKRPQRDPAVKGLLAFHDVPAEHPCHLPSRARSQPSGADRAHQRGAVAKDREMAVTLGMAASRSWCKLARKQDGAIRFPSTIKGIKLPDSVAHRAAIERRAA</sequence>
<evidence type="ECO:0000313" key="3">
    <source>
        <dbReference type="Proteomes" id="UP000706333"/>
    </source>
</evidence>
<feature type="compositionally biased region" description="Basic and acidic residues" evidence="1">
    <location>
        <begin position="39"/>
        <end position="54"/>
    </location>
</feature>